<proteinExistence type="predicted"/>
<evidence type="ECO:0000313" key="1">
    <source>
        <dbReference type="EMBL" id="GFQ93266.1"/>
    </source>
</evidence>
<organism evidence="1 2">
    <name type="scientific">Trichonephila clavata</name>
    <name type="common">Joro spider</name>
    <name type="synonym">Nephila clavata</name>
    <dbReference type="NCBI Taxonomy" id="2740835"/>
    <lineage>
        <taxon>Eukaryota</taxon>
        <taxon>Metazoa</taxon>
        <taxon>Ecdysozoa</taxon>
        <taxon>Arthropoda</taxon>
        <taxon>Chelicerata</taxon>
        <taxon>Arachnida</taxon>
        <taxon>Araneae</taxon>
        <taxon>Araneomorphae</taxon>
        <taxon>Entelegynae</taxon>
        <taxon>Araneoidea</taxon>
        <taxon>Nephilidae</taxon>
        <taxon>Trichonephila</taxon>
    </lineage>
</organism>
<evidence type="ECO:0000313" key="2">
    <source>
        <dbReference type="Proteomes" id="UP000887116"/>
    </source>
</evidence>
<sequence>MLFNPSRGYLMTTAACAKVEGVMPSGKKLVDVLLGRQTVLMITTVWSYHLTGLPIPLLPRPIFNTFENRLKAPLELTQRTLEGEYKLAKYVTREIKCLMWVWEVENLMLFRRNEVLEVLNKIFDFQNYCIYLT</sequence>
<keyword evidence="2" id="KW-1185">Reference proteome</keyword>
<reference evidence="1" key="1">
    <citation type="submission" date="2020-07" db="EMBL/GenBank/DDBJ databases">
        <title>Multicomponent nature underlies the extraordinary mechanical properties of spider dragline silk.</title>
        <authorList>
            <person name="Kono N."/>
            <person name="Nakamura H."/>
            <person name="Mori M."/>
            <person name="Yoshida Y."/>
            <person name="Ohtoshi R."/>
            <person name="Malay A.D."/>
            <person name="Moran D.A.P."/>
            <person name="Tomita M."/>
            <person name="Numata K."/>
            <person name="Arakawa K."/>
        </authorList>
    </citation>
    <scope>NUCLEOTIDE SEQUENCE</scope>
</reference>
<dbReference type="OrthoDB" id="10574102at2759"/>
<dbReference type="EMBL" id="BMAO01033995">
    <property type="protein sequence ID" value="GFQ93266.1"/>
    <property type="molecule type" value="Genomic_DNA"/>
</dbReference>
<gene>
    <name evidence="1" type="ORF">TNCT_590921</name>
</gene>
<comment type="caution">
    <text evidence="1">The sequence shown here is derived from an EMBL/GenBank/DDBJ whole genome shotgun (WGS) entry which is preliminary data.</text>
</comment>
<dbReference type="AlphaFoldDB" id="A0A8X6G0P9"/>
<name>A0A8X6G0P9_TRICU</name>
<accession>A0A8X6G0P9</accession>
<protein>
    <submittedName>
        <fullName evidence="1">Uncharacterized protein</fullName>
    </submittedName>
</protein>
<dbReference type="Proteomes" id="UP000887116">
    <property type="component" value="Unassembled WGS sequence"/>
</dbReference>